<proteinExistence type="predicted"/>
<evidence type="ECO:0000313" key="1">
    <source>
        <dbReference type="EMBL" id="JAD15318.1"/>
    </source>
</evidence>
<organism evidence="1">
    <name type="scientific">Arundo donax</name>
    <name type="common">Giant reed</name>
    <name type="synonym">Donax arundinaceus</name>
    <dbReference type="NCBI Taxonomy" id="35708"/>
    <lineage>
        <taxon>Eukaryota</taxon>
        <taxon>Viridiplantae</taxon>
        <taxon>Streptophyta</taxon>
        <taxon>Embryophyta</taxon>
        <taxon>Tracheophyta</taxon>
        <taxon>Spermatophyta</taxon>
        <taxon>Magnoliopsida</taxon>
        <taxon>Liliopsida</taxon>
        <taxon>Poales</taxon>
        <taxon>Poaceae</taxon>
        <taxon>PACMAD clade</taxon>
        <taxon>Arundinoideae</taxon>
        <taxon>Arundineae</taxon>
        <taxon>Arundo</taxon>
    </lineage>
</organism>
<accession>A0A0A8XRB2</accession>
<protein>
    <submittedName>
        <fullName evidence="1">Uncharacterized protein</fullName>
    </submittedName>
</protein>
<dbReference type="EMBL" id="GBRH01282577">
    <property type="protein sequence ID" value="JAD15318.1"/>
    <property type="molecule type" value="Transcribed_RNA"/>
</dbReference>
<sequence>MASRHEKEVRMPAIGATWYESLAAVCTKKGAACRREVGEMPEKERICIRLRLPNWAYKSASADD</sequence>
<reference evidence="1" key="2">
    <citation type="journal article" date="2015" name="Data Brief">
        <title>Shoot transcriptome of the giant reed, Arundo donax.</title>
        <authorList>
            <person name="Barrero R.A."/>
            <person name="Guerrero F.D."/>
            <person name="Moolhuijzen P."/>
            <person name="Goolsby J.A."/>
            <person name="Tidwell J."/>
            <person name="Bellgard S.E."/>
            <person name="Bellgard M.I."/>
        </authorList>
    </citation>
    <scope>NUCLEOTIDE SEQUENCE</scope>
    <source>
        <tissue evidence="1">Shoot tissue taken approximately 20 cm above the soil surface</tissue>
    </source>
</reference>
<name>A0A0A8XRB2_ARUDO</name>
<reference evidence="1" key="1">
    <citation type="submission" date="2014-09" db="EMBL/GenBank/DDBJ databases">
        <authorList>
            <person name="Magalhaes I.L.F."/>
            <person name="Oliveira U."/>
            <person name="Santos F.R."/>
            <person name="Vidigal T.H.D.A."/>
            <person name="Brescovit A.D."/>
            <person name="Santos A.J."/>
        </authorList>
    </citation>
    <scope>NUCLEOTIDE SEQUENCE</scope>
    <source>
        <tissue evidence="1">Shoot tissue taken approximately 20 cm above the soil surface</tissue>
    </source>
</reference>
<dbReference type="AlphaFoldDB" id="A0A0A8XRB2"/>